<keyword evidence="1" id="KW-0614">Plasmid</keyword>
<evidence type="ECO:0000313" key="1">
    <source>
        <dbReference type="EMBL" id="AAG00291.1"/>
    </source>
</evidence>
<proteinExistence type="predicted"/>
<accession>Q9EUM5</accession>
<dbReference type="EMBL" id="AF164956">
    <property type="protein sequence ID" value="AAG00291.1"/>
    <property type="molecule type" value="Genomic_DNA"/>
</dbReference>
<name>Q9EUM5_CORGT</name>
<geneLocation type="plasmid" evidence="1">
    <name>pCG4</name>
</geneLocation>
<gene>
    <name evidence="1" type="primary">ycg4I</name>
</gene>
<dbReference type="AlphaFoldDB" id="Q9EUM5"/>
<reference evidence="1" key="1">
    <citation type="journal article" date="2003" name="J. Biotechnol.">
        <title>Plasmids in Corynebacterium glutamicum and their molecular classification by comparative genomics.</title>
        <authorList>
            <person name="Tauch A."/>
            <person name="Puhler A."/>
            <person name="Kalinowski J."/>
            <person name="Thierbach G."/>
        </authorList>
    </citation>
    <scope>NUCLEOTIDE SEQUENCE</scope>
    <source>
        <strain evidence="1">ATCC 31830</strain>
    </source>
</reference>
<protein>
    <submittedName>
        <fullName evidence="1">Ycg4I</fullName>
    </submittedName>
</protein>
<sequence length="147" mass="16321">MSPSLVQDWFYMVLRAFEDLQAGAVPTLGTGNFCRKVLEGFTEFRAPGDEQFGSRVDKILSEKGLSLSPALSKVVNGLSHFDLNKSGGVFSRNEVEHAVVQTFNLMRLVDEEHFLALLIKFRGKQDANSIENALQQRTGIEEAATRS</sequence>
<organism evidence="1">
    <name type="scientific">Corynebacterium glutamicum</name>
    <name type="common">Brevibacterium saccharolyticum</name>
    <dbReference type="NCBI Taxonomy" id="1718"/>
    <lineage>
        <taxon>Bacteria</taxon>
        <taxon>Bacillati</taxon>
        <taxon>Actinomycetota</taxon>
        <taxon>Actinomycetes</taxon>
        <taxon>Mycobacteriales</taxon>
        <taxon>Corynebacteriaceae</taxon>
        <taxon>Corynebacterium</taxon>
    </lineage>
</organism>